<evidence type="ECO:0000256" key="14">
    <source>
        <dbReference type="HAMAP-Rule" id="MF_00052"/>
    </source>
</evidence>
<dbReference type="EC" id="3.1.26.4" evidence="6 14"/>
<comment type="caution">
    <text evidence="19">The sequence shown here is derived from an EMBL/GenBank/DDBJ whole genome shotgun (WGS) entry which is preliminary data.</text>
</comment>
<comment type="cofactor">
    <cofactor evidence="2">
        <name>Mg(2+)</name>
        <dbReference type="ChEBI" id="CHEBI:18420"/>
    </cofactor>
</comment>
<comment type="cofactor">
    <cofactor evidence="14 15">
        <name>Mn(2+)</name>
        <dbReference type="ChEBI" id="CHEBI:29035"/>
    </cofactor>
    <cofactor evidence="14 15">
        <name>Mg(2+)</name>
        <dbReference type="ChEBI" id="CHEBI:18420"/>
    </cofactor>
    <text evidence="14 15">Manganese or magnesium. Binds 1 divalent metal ion per monomer in the absence of substrate. May bind a second metal ion after substrate binding.</text>
</comment>
<comment type="similarity">
    <text evidence="5 14 16">Belongs to the RNase HII family.</text>
</comment>
<sequence length="208" mass="22366">MTTHSLFEEETYELIAGVDEAGRGPLAGDVYAAAVILDPAKPIAGLTDSKKISEKKREVLAVEIKEKALAWSIASSSVKEIDTLNILQATMLAMTRAVEGLTIRPELVLIDGNRTPKQLMLPAKAIVKGDLTEPAISAASILAKTARDASLLALHQQYPDYAFDQHKGYGTALHLAKLTTLGPTPAHRQSFAPVRQATDSGKMVKRNP</sequence>
<evidence type="ECO:0000256" key="9">
    <source>
        <dbReference type="ARBA" id="ARBA00022722"/>
    </source>
</evidence>
<keyword evidence="9 14" id="KW-0540">Nuclease</keyword>
<keyword evidence="20" id="KW-1185">Reference proteome</keyword>
<evidence type="ECO:0000256" key="2">
    <source>
        <dbReference type="ARBA" id="ARBA00001946"/>
    </source>
</evidence>
<dbReference type="InterPro" id="IPR001352">
    <property type="entry name" value="RNase_HII/HIII"/>
</dbReference>
<evidence type="ECO:0000256" key="16">
    <source>
        <dbReference type="RuleBase" id="RU003515"/>
    </source>
</evidence>
<evidence type="ECO:0000256" key="11">
    <source>
        <dbReference type="ARBA" id="ARBA00022759"/>
    </source>
</evidence>
<evidence type="ECO:0000256" key="8">
    <source>
        <dbReference type="ARBA" id="ARBA00022490"/>
    </source>
</evidence>
<dbReference type="GO" id="GO:0003723">
    <property type="term" value="F:RNA binding"/>
    <property type="evidence" value="ECO:0007669"/>
    <property type="project" value="UniProtKB-UniRule"/>
</dbReference>
<dbReference type="FunFam" id="3.30.420.10:FF:000006">
    <property type="entry name" value="Ribonuclease HII"/>
    <property type="match status" value="1"/>
</dbReference>
<evidence type="ECO:0000256" key="7">
    <source>
        <dbReference type="ARBA" id="ARBA00019179"/>
    </source>
</evidence>
<dbReference type="SUPFAM" id="SSF53098">
    <property type="entry name" value="Ribonuclease H-like"/>
    <property type="match status" value="1"/>
</dbReference>
<feature type="binding site" evidence="14 15">
    <location>
        <position position="20"/>
    </location>
    <ligand>
        <name>a divalent metal cation</name>
        <dbReference type="ChEBI" id="CHEBI:60240"/>
    </ligand>
</feature>
<dbReference type="RefSeq" id="WP_171680132.1">
    <property type="nucleotide sequence ID" value="NZ_JABGBN010000002.1"/>
</dbReference>
<evidence type="ECO:0000256" key="4">
    <source>
        <dbReference type="ARBA" id="ARBA00004496"/>
    </source>
</evidence>
<dbReference type="InterPro" id="IPR012337">
    <property type="entry name" value="RNaseH-like_sf"/>
</dbReference>
<dbReference type="Gene3D" id="3.30.420.10">
    <property type="entry name" value="Ribonuclease H-like superfamily/Ribonuclease H"/>
    <property type="match status" value="1"/>
</dbReference>
<accession>A0A849P7D7</accession>
<reference evidence="19 20" key="1">
    <citation type="submission" date="2020-05" db="EMBL/GenBank/DDBJ databases">
        <authorList>
            <person name="Niu N."/>
        </authorList>
    </citation>
    <scope>NUCLEOTIDE SEQUENCE [LARGE SCALE GENOMIC DNA]</scope>
    <source>
        <strain evidence="19 20">3340-03</strain>
    </source>
</reference>
<dbReference type="EMBL" id="JABGBN010000002">
    <property type="protein sequence ID" value="NOL51458.1"/>
    <property type="molecule type" value="Genomic_DNA"/>
</dbReference>
<keyword evidence="11 14" id="KW-0255">Endonuclease</keyword>
<dbReference type="InterPro" id="IPR024567">
    <property type="entry name" value="RNase_HII/HIII_dom"/>
</dbReference>
<evidence type="ECO:0000256" key="3">
    <source>
        <dbReference type="ARBA" id="ARBA00004065"/>
    </source>
</evidence>
<evidence type="ECO:0000256" key="12">
    <source>
        <dbReference type="ARBA" id="ARBA00022801"/>
    </source>
</evidence>
<dbReference type="GO" id="GO:0005737">
    <property type="term" value="C:cytoplasm"/>
    <property type="evidence" value="ECO:0007669"/>
    <property type="project" value="UniProtKB-SubCell"/>
</dbReference>
<evidence type="ECO:0000256" key="17">
    <source>
        <dbReference type="SAM" id="MobiDB-lite"/>
    </source>
</evidence>
<dbReference type="PANTHER" id="PTHR10954">
    <property type="entry name" value="RIBONUCLEASE H2 SUBUNIT A"/>
    <property type="match status" value="1"/>
</dbReference>
<dbReference type="GO" id="GO:0030145">
    <property type="term" value="F:manganese ion binding"/>
    <property type="evidence" value="ECO:0007669"/>
    <property type="project" value="UniProtKB-UniRule"/>
</dbReference>
<dbReference type="CDD" id="cd07182">
    <property type="entry name" value="RNase_HII_bacteria_HII_like"/>
    <property type="match status" value="1"/>
</dbReference>
<comment type="catalytic activity">
    <reaction evidence="1 14 15 16">
        <text>Endonucleolytic cleavage to 5'-phosphomonoester.</text>
        <dbReference type="EC" id="3.1.26.4"/>
    </reaction>
</comment>
<dbReference type="GO" id="GO:0032299">
    <property type="term" value="C:ribonuclease H2 complex"/>
    <property type="evidence" value="ECO:0007669"/>
    <property type="project" value="TreeGrafter"/>
</dbReference>
<dbReference type="AlphaFoldDB" id="A0A849P7D7"/>
<evidence type="ECO:0000259" key="18">
    <source>
        <dbReference type="PROSITE" id="PS51975"/>
    </source>
</evidence>
<evidence type="ECO:0000256" key="1">
    <source>
        <dbReference type="ARBA" id="ARBA00000077"/>
    </source>
</evidence>
<dbReference type="GO" id="GO:0006298">
    <property type="term" value="P:mismatch repair"/>
    <property type="evidence" value="ECO:0007669"/>
    <property type="project" value="TreeGrafter"/>
</dbReference>
<gene>
    <name evidence="14 19" type="primary">rnhB</name>
    <name evidence="19" type="ORF">HKX39_04600</name>
</gene>
<dbReference type="HAMAP" id="MF_00052_B">
    <property type="entry name" value="RNase_HII_B"/>
    <property type="match status" value="1"/>
</dbReference>
<dbReference type="Pfam" id="PF01351">
    <property type="entry name" value="RNase_HII"/>
    <property type="match status" value="1"/>
</dbReference>
<comment type="subcellular location">
    <subcellularLocation>
        <location evidence="4 14">Cytoplasm</location>
    </subcellularLocation>
</comment>
<dbReference type="GO" id="GO:0043137">
    <property type="term" value="P:DNA replication, removal of RNA primer"/>
    <property type="evidence" value="ECO:0007669"/>
    <property type="project" value="TreeGrafter"/>
</dbReference>
<keyword evidence="12 14" id="KW-0378">Hydrolase</keyword>
<evidence type="ECO:0000256" key="5">
    <source>
        <dbReference type="ARBA" id="ARBA00007383"/>
    </source>
</evidence>
<dbReference type="InterPro" id="IPR022898">
    <property type="entry name" value="RNase_HII"/>
</dbReference>
<evidence type="ECO:0000256" key="6">
    <source>
        <dbReference type="ARBA" id="ARBA00012180"/>
    </source>
</evidence>
<evidence type="ECO:0000256" key="10">
    <source>
        <dbReference type="ARBA" id="ARBA00022723"/>
    </source>
</evidence>
<dbReference type="PANTHER" id="PTHR10954:SF18">
    <property type="entry name" value="RIBONUCLEASE HII"/>
    <property type="match status" value="1"/>
</dbReference>
<keyword evidence="10 14" id="KW-0479">Metal-binding</keyword>
<name>A0A849P7D7_9BURK</name>
<feature type="region of interest" description="Disordered" evidence="17">
    <location>
        <begin position="184"/>
        <end position="208"/>
    </location>
</feature>
<dbReference type="InterPro" id="IPR036397">
    <property type="entry name" value="RNaseH_sf"/>
</dbReference>
<dbReference type="NCBIfam" id="NF000595">
    <property type="entry name" value="PRK00015.1-3"/>
    <property type="match status" value="1"/>
</dbReference>
<dbReference type="GO" id="GO:0004523">
    <property type="term" value="F:RNA-DNA hybrid ribonuclease activity"/>
    <property type="evidence" value="ECO:0007669"/>
    <property type="project" value="UniProtKB-UniRule"/>
</dbReference>
<comment type="function">
    <text evidence="3 14 16">Endonuclease that specifically degrades the RNA of RNA-DNA hybrids.</text>
</comment>
<evidence type="ECO:0000313" key="20">
    <source>
        <dbReference type="Proteomes" id="UP000537862"/>
    </source>
</evidence>
<evidence type="ECO:0000256" key="13">
    <source>
        <dbReference type="ARBA" id="ARBA00023211"/>
    </source>
</evidence>
<keyword evidence="13 14" id="KW-0464">Manganese</keyword>
<evidence type="ECO:0000313" key="19">
    <source>
        <dbReference type="EMBL" id="NOL51458.1"/>
    </source>
</evidence>
<organism evidence="19 20">
    <name type="scientific">Pelistega suis</name>
    <dbReference type="NCBI Taxonomy" id="1631957"/>
    <lineage>
        <taxon>Bacteria</taxon>
        <taxon>Pseudomonadati</taxon>
        <taxon>Pseudomonadota</taxon>
        <taxon>Betaproteobacteria</taxon>
        <taxon>Burkholderiales</taxon>
        <taxon>Alcaligenaceae</taxon>
        <taxon>Pelistega</taxon>
    </lineage>
</organism>
<proteinExistence type="inferred from homology"/>
<keyword evidence="8 14" id="KW-0963">Cytoplasm</keyword>
<dbReference type="NCBIfam" id="NF000596">
    <property type="entry name" value="PRK00015.1-4"/>
    <property type="match status" value="1"/>
</dbReference>
<dbReference type="Proteomes" id="UP000537862">
    <property type="component" value="Unassembled WGS sequence"/>
</dbReference>
<feature type="domain" description="RNase H type-2" evidence="18">
    <location>
        <begin position="13"/>
        <end position="203"/>
    </location>
</feature>
<dbReference type="PROSITE" id="PS51975">
    <property type="entry name" value="RNASE_H_2"/>
    <property type="match status" value="1"/>
</dbReference>
<evidence type="ECO:0000256" key="15">
    <source>
        <dbReference type="PROSITE-ProRule" id="PRU01319"/>
    </source>
</evidence>
<feature type="binding site" evidence="14 15">
    <location>
        <position position="111"/>
    </location>
    <ligand>
        <name>a divalent metal cation</name>
        <dbReference type="ChEBI" id="CHEBI:60240"/>
    </ligand>
</feature>
<feature type="binding site" evidence="14 15">
    <location>
        <position position="19"/>
    </location>
    <ligand>
        <name>a divalent metal cation</name>
        <dbReference type="ChEBI" id="CHEBI:60240"/>
    </ligand>
</feature>
<protein>
    <recommendedName>
        <fullName evidence="7 14">Ribonuclease HII</fullName>
        <shortName evidence="14">RNase HII</shortName>
        <ecNumber evidence="6 14">3.1.26.4</ecNumber>
    </recommendedName>
</protein>